<dbReference type="InterPro" id="IPR017871">
    <property type="entry name" value="ABC_transporter-like_CS"/>
</dbReference>
<dbReference type="GO" id="GO:0098796">
    <property type="term" value="C:membrane protein complex"/>
    <property type="evidence" value="ECO:0007669"/>
    <property type="project" value="UniProtKB-ARBA"/>
</dbReference>
<dbReference type="GO" id="GO:0005886">
    <property type="term" value="C:plasma membrane"/>
    <property type="evidence" value="ECO:0007669"/>
    <property type="project" value="TreeGrafter"/>
</dbReference>
<evidence type="ECO:0000313" key="7">
    <source>
        <dbReference type="Proteomes" id="UP000184440"/>
    </source>
</evidence>
<accession>A0A1M7NRT4</accession>
<dbReference type="PROSITE" id="PS00211">
    <property type="entry name" value="ABC_TRANSPORTER_1"/>
    <property type="match status" value="1"/>
</dbReference>
<evidence type="ECO:0000256" key="1">
    <source>
        <dbReference type="ARBA" id="ARBA00022448"/>
    </source>
</evidence>
<evidence type="ECO:0000256" key="3">
    <source>
        <dbReference type="ARBA" id="ARBA00022840"/>
    </source>
</evidence>
<dbReference type="InterPro" id="IPR017911">
    <property type="entry name" value="MacB-like_ATP-bd"/>
</dbReference>
<keyword evidence="1" id="KW-0813">Transport</keyword>
<keyword evidence="3 6" id="KW-0067">ATP-binding</keyword>
<dbReference type="STRING" id="134849.SAMN05443668_102812"/>
<evidence type="ECO:0000259" key="5">
    <source>
        <dbReference type="PROSITE" id="PS50893"/>
    </source>
</evidence>
<dbReference type="PANTHER" id="PTHR24220:SF86">
    <property type="entry name" value="ABC TRANSPORTER ABCH.1"/>
    <property type="match status" value="1"/>
</dbReference>
<name>A0A1M7NRT4_9ACTN</name>
<dbReference type="InterPro" id="IPR027417">
    <property type="entry name" value="P-loop_NTPase"/>
</dbReference>
<dbReference type="CDD" id="cd03255">
    <property type="entry name" value="ABC_MJ0796_LolCDE_FtsE"/>
    <property type="match status" value="1"/>
</dbReference>
<dbReference type="Gene3D" id="3.40.50.300">
    <property type="entry name" value="P-loop containing nucleotide triphosphate hydrolases"/>
    <property type="match status" value="1"/>
</dbReference>
<dbReference type="EMBL" id="FRCS01000002">
    <property type="protein sequence ID" value="SHN06696.1"/>
    <property type="molecule type" value="Genomic_DNA"/>
</dbReference>
<evidence type="ECO:0000256" key="2">
    <source>
        <dbReference type="ARBA" id="ARBA00022741"/>
    </source>
</evidence>
<feature type="region of interest" description="Disordered" evidence="4">
    <location>
        <begin position="229"/>
        <end position="314"/>
    </location>
</feature>
<proteinExistence type="predicted"/>
<dbReference type="InterPro" id="IPR003593">
    <property type="entry name" value="AAA+_ATPase"/>
</dbReference>
<dbReference type="GO" id="GO:0016887">
    <property type="term" value="F:ATP hydrolysis activity"/>
    <property type="evidence" value="ECO:0007669"/>
    <property type="project" value="InterPro"/>
</dbReference>
<dbReference type="GO" id="GO:0022857">
    <property type="term" value="F:transmembrane transporter activity"/>
    <property type="evidence" value="ECO:0007669"/>
    <property type="project" value="TreeGrafter"/>
</dbReference>
<dbReference type="InterPro" id="IPR003439">
    <property type="entry name" value="ABC_transporter-like_ATP-bd"/>
</dbReference>
<dbReference type="PANTHER" id="PTHR24220">
    <property type="entry name" value="IMPORT ATP-BINDING PROTEIN"/>
    <property type="match status" value="1"/>
</dbReference>
<protein>
    <submittedName>
        <fullName evidence="6">Putative ABC transport system ATP-binding protein</fullName>
    </submittedName>
</protein>
<evidence type="ECO:0000313" key="6">
    <source>
        <dbReference type="EMBL" id="SHN06696.1"/>
    </source>
</evidence>
<organism evidence="6 7">
    <name type="scientific">Cryptosporangium aurantiacum</name>
    <dbReference type="NCBI Taxonomy" id="134849"/>
    <lineage>
        <taxon>Bacteria</taxon>
        <taxon>Bacillati</taxon>
        <taxon>Actinomycetota</taxon>
        <taxon>Actinomycetes</taxon>
        <taxon>Cryptosporangiales</taxon>
        <taxon>Cryptosporangiaceae</taxon>
        <taxon>Cryptosporangium</taxon>
    </lineage>
</organism>
<keyword evidence="2" id="KW-0547">Nucleotide-binding</keyword>
<dbReference type="FunFam" id="3.40.50.300:FF:000032">
    <property type="entry name" value="Export ABC transporter ATP-binding protein"/>
    <property type="match status" value="1"/>
</dbReference>
<reference evidence="6 7" key="1">
    <citation type="submission" date="2016-11" db="EMBL/GenBank/DDBJ databases">
        <authorList>
            <person name="Jaros S."/>
            <person name="Januszkiewicz K."/>
            <person name="Wedrychowicz H."/>
        </authorList>
    </citation>
    <scope>NUCLEOTIDE SEQUENCE [LARGE SCALE GENOMIC DNA]</scope>
    <source>
        <strain evidence="6 7">DSM 46144</strain>
    </source>
</reference>
<dbReference type="InterPro" id="IPR015854">
    <property type="entry name" value="ABC_transpr_LolD-like"/>
</dbReference>
<dbReference type="Proteomes" id="UP000184440">
    <property type="component" value="Unassembled WGS sequence"/>
</dbReference>
<gene>
    <name evidence="6" type="ORF">SAMN05443668_102812</name>
</gene>
<dbReference type="AlphaFoldDB" id="A0A1M7NRT4"/>
<dbReference type="SMART" id="SM00382">
    <property type="entry name" value="AAA"/>
    <property type="match status" value="1"/>
</dbReference>
<evidence type="ECO:0000256" key="4">
    <source>
        <dbReference type="SAM" id="MobiDB-lite"/>
    </source>
</evidence>
<dbReference type="PROSITE" id="PS50893">
    <property type="entry name" value="ABC_TRANSPORTER_2"/>
    <property type="match status" value="1"/>
</dbReference>
<dbReference type="Pfam" id="PF00005">
    <property type="entry name" value="ABC_tran"/>
    <property type="match status" value="1"/>
</dbReference>
<dbReference type="GO" id="GO:0005524">
    <property type="term" value="F:ATP binding"/>
    <property type="evidence" value="ECO:0007669"/>
    <property type="project" value="UniProtKB-KW"/>
</dbReference>
<sequence>MITLTDVAKVYSGGVAALRDVSLRIDRGELVGIVGPSGSGKSTMLNLLGTLDRPTSGTVRINGYDVADLRDDELSALRARRIGFVFQQFHLAAGVTALDNVADGQLYGGSPQRERRRRALNALERVGLAHRLSHRPHELSGGERQRVAIARAVAGDPPLLLADEPTGALDSASGAGVMRLLRDLHAAGTTVVVITHDREIADSLPRQVQMRDGQIVSDSGTCGTSVVPGAGTAAGLDPGAGTTAGPDSGAGATASLDSGAGTTAGLDPGARPGTGTAADPDSEARPGTGTAADPDSEARPGTGTAAGLDSGAPS</sequence>
<dbReference type="OrthoDB" id="3266715at2"/>
<feature type="domain" description="ABC transporter" evidence="5">
    <location>
        <begin position="2"/>
        <end position="237"/>
    </location>
</feature>
<dbReference type="SUPFAM" id="SSF52540">
    <property type="entry name" value="P-loop containing nucleoside triphosphate hydrolases"/>
    <property type="match status" value="1"/>
</dbReference>
<keyword evidence="7" id="KW-1185">Reference proteome</keyword>